<dbReference type="InterPro" id="IPR004090">
    <property type="entry name" value="Chemotax_Me-accpt_rcpt"/>
</dbReference>
<name>A0A090AHI5_9GAMM</name>
<dbReference type="Gene3D" id="1.10.287.950">
    <property type="entry name" value="Methyl-accepting chemotaxis protein"/>
    <property type="match status" value="1"/>
</dbReference>
<keyword evidence="7" id="KW-1133">Transmembrane helix</keyword>
<dbReference type="PANTHER" id="PTHR43531:SF14">
    <property type="entry name" value="METHYL-ACCEPTING CHEMOTAXIS PROTEIN I-RELATED"/>
    <property type="match status" value="1"/>
</dbReference>
<comment type="subcellular location">
    <subcellularLocation>
        <location evidence="1">Membrane</location>
    </subcellularLocation>
</comment>
<comment type="similarity">
    <text evidence="4">Belongs to the methyl-accepting chemotaxis (MCP) protein family.</text>
</comment>
<evidence type="ECO:0000256" key="5">
    <source>
        <dbReference type="PROSITE-ProRule" id="PRU00284"/>
    </source>
</evidence>
<dbReference type="Pfam" id="PF08376">
    <property type="entry name" value="NIT"/>
    <property type="match status" value="1"/>
</dbReference>
<dbReference type="InterPro" id="IPR051310">
    <property type="entry name" value="MCP_chemotaxis"/>
</dbReference>
<dbReference type="KEGG" id="tig:THII_2447"/>
<accession>A0A090AHI5</accession>
<dbReference type="Proteomes" id="UP000031623">
    <property type="component" value="Chromosome"/>
</dbReference>
<dbReference type="OrthoDB" id="6433966at2"/>
<dbReference type="GO" id="GO:0005886">
    <property type="term" value="C:plasma membrane"/>
    <property type="evidence" value="ECO:0007669"/>
    <property type="project" value="TreeGrafter"/>
</dbReference>
<gene>
    <name evidence="10" type="ORF">THII_2447</name>
</gene>
<dbReference type="HOGENOM" id="CLU_000445_107_22_6"/>
<proteinExistence type="inferred from homology"/>
<dbReference type="InterPro" id="IPR004089">
    <property type="entry name" value="MCPsignal_dom"/>
</dbReference>
<keyword evidence="11" id="KW-1185">Reference proteome</keyword>
<evidence type="ECO:0000256" key="6">
    <source>
        <dbReference type="SAM" id="Coils"/>
    </source>
</evidence>
<dbReference type="SUPFAM" id="SSF58104">
    <property type="entry name" value="Methyl-accepting chemotaxis protein (MCP) signaling domain"/>
    <property type="match status" value="1"/>
</dbReference>
<dbReference type="InterPro" id="IPR013587">
    <property type="entry name" value="Nitrate/nitrite_sensing"/>
</dbReference>
<dbReference type="InterPro" id="IPR003660">
    <property type="entry name" value="HAMP_dom"/>
</dbReference>
<dbReference type="GO" id="GO:0007165">
    <property type="term" value="P:signal transduction"/>
    <property type="evidence" value="ECO:0007669"/>
    <property type="project" value="UniProtKB-KW"/>
</dbReference>
<evidence type="ECO:0000256" key="1">
    <source>
        <dbReference type="ARBA" id="ARBA00004370"/>
    </source>
</evidence>
<dbReference type="PROSITE" id="PS50885">
    <property type="entry name" value="HAMP"/>
    <property type="match status" value="1"/>
</dbReference>
<dbReference type="FunFam" id="1.10.287.950:FF:000001">
    <property type="entry name" value="Methyl-accepting chemotaxis sensory transducer"/>
    <property type="match status" value="1"/>
</dbReference>
<keyword evidence="7" id="KW-0472">Membrane</keyword>
<dbReference type="CDD" id="cd11386">
    <property type="entry name" value="MCP_signal"/>
    <property type="match status" value="1"/>
</dbReference>
<keyword evidence="7" id="KW-0812">Transmembrane</keyword>
<dbReference type="Pfam" id="PF00015">
    <property type="entry name" value="MCPsignal"/>
    <property type="match status" value="1"/>
</dbReference>
<evidence type="ECO:0000313" key="10">
    <source>
        <dbReference type="EMBL" id="BAP56744.1"/>
    </source>
</evidence>
<organism evidence="10 11">
    <name type="scientific">Thioploca ingrica</name>
    <dbReference type="NCBI Taxonomy" id="40754"/>
    <lineage>
        <taxon>Bacteria</taxon>
        <taxon>Pseudomonadati</taxon>
        <taxon>Pseudomonadota</taxon>
        <taxon>Gammaproteobacteria</taxon>
        <taxon>Thiotrichales</taxon>
        <taxon>Thiotrichaceae</taxon>
        <taxon>Thioploca</taxon>
    </lineage>
</organism>
<dbReference type="PRINTS" id="PR00260">
    <property type="entry name" value="CHEMTRNSDUCR"/>
</dbReference>
<dbReference type="EMBL" id="AP014633">
    <property type="protein sequence ID" value="BAP56744.1"/>
    <property type="molecule type" value="Genomic_DNA"/>
</dbReference>
<dbReference type="GO" id="GO:0004888">
    <property type="term" value="F:transmembrane signaling receptor activity"/>
    <property type="evidence" value="ECO:0007669"/>
    <property type="project" value="InterPro"/>
</dbReference>
<dbReference type="Pfam" id="PF00672">
    <property type="entry name" value="HAMP"/>
    <property type="match status" value="1"/>
</dbReference>
<dbReference type="Gene3D" id="6.10.340.10">
    <property type="match status" value="1"/>
</dbReference>
<dbReference type="GO" id="GO:0006935">
    <property type="term" value="P:chemotaxis"/>
    <property type="evidence" value="ECO:0007669"/>
    <property type="project" value="InterPro"/>
</dbReference>
<keyword evidence="6" id="KW-0175">Coiled coil</keyword>
<dbReference type="PROSITE" id="PS50111">
    <property type="entry name" value="CHEMOTAXIS_TRANSDUC_2"/>
    <property type="match status" value="1"/>
</dbReference>
<evidence type="ECO:0000259" key="8">
    <source>
        <dbReference type="PROSITE" id="PS50111"/>
    </source>
</evidence>
<feature type="coiled-coil region" evidence="6">
    <location>
        <begin position="143"/>
        <end position="170"/>
    </location>
</feature>
<feature type="transmembrane region" description="Helical" evidence="7">
    <location>
        <begin position="336"/>
        <end position="358"/>
    </location>
</feature>
<keyword evidence="3 5" id="KW-0807">Transducer</keyword>
<dbReference type="SMART" id="SM00304">
    <property type="entry name" value="HAMP"/>
    <property type="match status" value="2"/>
</dbReference>
<feature type="domain" description="HAMP" evidence="9">
    <location>
        <begin position="359"/>
        <end position="411"/>
    </location>
</feature>
<protein>
    <submittedName>
        <fullName evidence="10">Methyl-accepting chemotaxis protein</fullName>
    </submittedName>
</protein>
<dbReference type="CDD" id="cd06225">
    <property type="entry name" value="HAMP"/>
    <property type="match status" value="1"/>
</dbReference>
<dbReference type="SMART" id="SM00283">
    <property type="entry name" value="MA"/>
    <property type="match status" value="1"/>
</dbReference>
<evidence type="ECO:0000313" key="11">
    <source>
        <dbReference type="Proteomes" id="UP000031623"/>
    </source>
</evidence>
<evidence type="ECO:0000256" key="2">
    <source>
        <dbReference type="ARBA" id="ARBA00022481"/>
    </source>
</evidence>
<dbReference type="Gene3D" id="3.30.450.20">
    <property type="entry name" value="PAS domain"/>
    <property type="match status" value="1"/>
</dbReference>
<evidence type="ECO:0000256" key="3">
    <source>
        <dbReference type="ARBA" id="ARBA00023224"/>
    </source>
</evidence>
<evidence type="ECO:0000256" key="7">
    <source>
        <dbReference type="SAM" id="Phobius"/>
    </source>
</evidence>
<feature type="transmembrane region" description="Helical" evidence="7">
    <location>
        <begin position="12"/>
        <end position="32"/>
    </location>
</feature>
<keyword evidence="2" id="KW-0488">Methylation</keyword>
<evidence type="ECO:0000259" key="9">
    <source>
        <dbReference type="PROSITE" id="PS50885"/>
    </source>
</evidence>
<sequence>MKWFNQLKIKYRLYLMLFLPIVALFYFTFVNIKDKASIMLEIKHLEEIMPFVVQGIQVIHQLQNERKLSLDLRQSSHNQSRDKLSQQWIETDQAIYEFNYFLKHFKAANFDSNHANDWFHFTLDILFKGFEEEKLIRSFKPEFDQVETIFNDLEKQRETLRTQNDDQVIEVYSQINRVLIKLVHRIMTLNSRENILKLKFIYSFFLSIQETASLEYCQLNKVFIQQSVTVTKLQPIIELVAQQQLYWQMITDLLATLKPQDQFEIPTTTVFSQEAQYLGHTAHNLDNRGQFSDFQLQDWFKQQVTKINWLNPVEKQLAEQLTTRIRQTRYQANTDFILTVVSVFILLILLTLFIYLLLASMSKELNQVIRIAHAVAAGHLDNPIEIETQDEIGQLLAALAQMQKQLLERFKKEQQITQKALRLNRALDCTTTPILITNPHEQLIYLNESAQHFFVAAENQFRHQLPDFEMNRLEEVLFDLLQQTTPQFKTLLQSLNHTYPTTLEVGELTINLAITPIINANQERLGLVMELNDRTQEVLMAQEIDQVIQAASRGDFNQQIRLDNKSGFFQTISASINTIVQLNQNISEDTLRIFAALAQGDLTKTIDNHYVGMFEQLKQDANATVSHLTTIMDIIKQTAIAVRTATQEISQDNINLKQRTEGQSAALEEIAASMQQMTSTVEQNANNANQATQLASQAKEYVKQGETMVAAVVMAMNEMNASSRKMFEIISLINEVAFQTNLLSLNAAIEAAHAGEQGRGFAVVAAEVRQLAQRTAVSAQEIEQLVKSSVTQAKEGTLLVDGTMKKLTEIVKAVTTVSDIMGEIATANQEQAKSIHYVNQAIVHIDDMTQQNTNLVKEIASASESMYIEAINLEQQVKFFKLEEVEGIELA</sequence>
<dbReference type="SUPFAM" id="SSF158472">
    <property type="entry name" value="HAMP domain-like"/>
    <property type="match status" value="1"/>
</dbReference>
<evidence type="ECO:0000256" key="4">
    <source>
        <dbReference type="ARBA" id="ARBA00029447"/>
    </source>
</evidence>
<dbReference type="AlphaFoldDB" id="A0A090AHI5"/>
<reference evidence="10 11" key="1">
    <citation type="journal article" date="2014" name="ISME J.">
        <title>Ecophysiology of Thioploca ingrica as revealed by the complete genome sequence supplemented with proteomic evidence.</title>
        <authorList>
            <person name="Kojima H."/>
            <person name="Ogura Y."/>
            <person name="Yamamoto N."/>
            <person name="Togashi T."/>
            <person name="Mori H."/>
            <person name="Watanabe T."/>
            <person name="Nemoto F."/>
            <person name="Kurokawa K."/>
            <person name="Hayashi T."/>
            <person name="Fukui M."/>
        </authorList>
    </citation>
    <scope>NUCLEOTIDE SEQUENCE [LARGE SCALE GENOMIC DNA]</scope>
</reference>
<feature type="domain" description="Methyl-accepting transducer" evidence="8">
    <location>
        <begin position="638"/>
        <end position="867"/>
    </location>
</feature>
<dbReference type="PANTHER" id="PTHR43531">
    <property type="entry name" value="PROTEIN ICFG"/>
    <property type="match status" value="1"/>
</dbReference>
<dbReference type="STRING" id="40754.THII_2447"/>